<keyword evidence="2" id="KW-1185">Reference proteome</keyword>
<sequence>MSTIEPSVIRELIISLYNDDNQPSVILHSLKNLGLGREMADHLYMALNLDPDAVTYVYAWYNGSIPDEKLNFLIRRTMKRLP</sequence>
<dbReference type="Proteomes" id="UP001428290">
    <property type="component" value="Unassembled WGS sequence"/>
</dbReference>
<protein>
    <submittedName>
        <fullName evidence="1">Uncharacterized protein</fullName>
    </submittedName>
</protein>
<accession>A0ABP9X9I6</accession>
<evidence type="ECO:0000313" key="1">
    <source>
        <dbReference type="EMBL" id="GAA5531218.1"/>
    </source>
</evidence>
<organism evidence="1 2">
    <name type="scientific">Herpetosiphon gulosus</name>
    <dbReference type="NCBI Taxonomy" id="1973496"/>
    <lineage>
        <taxon>Bacteria</taxon>
        <taxon>Bacillati</taxon>
        <taxon>Chloroflexota</taxon>
        <taxon>Chloroflexia</taxon>
        <taxon>Herpetosiphonales</taxon>
        <taxon>Herpetosiphonaceae</taxon>
        <taxon>Herpetosiphon</taxon>
    </lineage>
</organism>
<comment type="caution">
    <text evidence="1">The sequence shown here is derived from an EMBL/GenBank/DDBJ whole genome shotgun (WGS) entry which is preliminary data.</text>
</comment>
<proteinExistence type="predicted"/>
<gene>
    <name evidence="1" type="ORF">Hgul01_05043</name>
</gene>
<dbReference type="RefSeq" id="WP_345724794.1">
    <property type="nucleotide sequence ID" value="NZ_BAABRU010000037.1"/>
</dbReference>
<reference evidence="1 2" key="1">
    <citation type="submission" date="2024-02" db="EMBL/GenBank/DDBJ databases">
        <title>Herpetosiphon gulosus NBRC 112829.</title>
        <authorList>
            <person name="Ichikawa N."/>
            <person name="Katano-Makiyama Y."/>
            <person name="Hidaka K."/>
        </authorList>
    </citation>
    <scope>NUCLEOTIDE SEQUENCE [LARGE SCALE GENOMIC DNA]</scope>
    <source>
        <strain evidence="1 2">NBRC 112829</strain>
    </source>
</reference>
<name>A0ABP9X9I6_9CHLR</name>
<dbReference type="EMBL" id="BAABRU010000037">
    <property type="protein sequence ID" value="GAA5531218.1"/>
    <property type="molecule type" value="Genomic_DNA"/>
</dbReference>
<evidence type="ECO:0000313" key="2">
    <source>
        <dbReference type="Proteomes" id="UP001428290"/>
    </source>
</evidence>